<evidence type="ECO:0000313" key="3">
    <source>
        <dbReference type="Proteomes" id="UP001286313"/>
    </source>
</evidence>
<feature type="region of interest" description="Disordered" evidence="1">
    <location>
        <begin position="27"/>
        <end position="59"/>
    </location>
</feature>
<gene>
    <name evidence="2" type="ORF">Pcinc_039993</name>
</gene>
<reference evidence="2" key="1">
    <citation type="submission" date="2023-10" db="EMBL/GenBank/DDBJ databases">
        <title>Genome assemblies of two species of porcelain crab, Petrolisthes cinctipes and Petrolisthes manimaculis (Anomura: Porcellanidae).</title>
        <authorList>
            <person name="Angst P."/>
        </authorList>
    </citation>
    <scope>NUCLEOTIDE SEQUENCE</scope>
    <source>
        <strain evidence="2">PB745_01</strain>
        <tissue evidence="2">Gill</tissue>
    </source>
</reference>
<dbReference type="Proteomes" id="UP001286313">
    <property type="component" value="Unassembled WGS sequence"/>
</dbReference>
<evidence type="ECO:0000313" key="2">
    <source>
        <dbReference type="EMBL" id="KAK3853473.1"/>
    </source>
</evidence>
<evidence type="ECO:0000256" key="1">
    <source>
        <dbReference type="SAM" id="MobiDB-lite"/>
    </source>
</evidence>
<keyword evidence="3" id="KW-1185">Reference proteome</keyword>
<sequence length="212" mass="23811">MEDLWQPCRPDHAAQVLARRTVVGEGRVGNRGKVSHGKQEEEVMQRKGERGETGPWTGVNRSDMVTMIKVWDCDEQDVEGKEVRAWSHQGKGSPMKHGELCAPRGEFDPYHPSPSHPHLVLEPVRNRKRQGVKLKTEIIRPQPPLTSLEKCDHCDAGFMRWLGPRQFPAQCQGWVLPPTIRCEGSGSSVVLCSNITFRTQGTWGSHYLPSSA</sequence>
<feature type="compositionally biased region" description="Basic and acidic residues" evidence="1">
    <location>
        <begin position="37"/>
        <end position="52"/>
    </location>
</feature>
<protein>
    <submittedName>
        <fullName evidence="2">Uncharacterized protein</fullName>
    </submittedName>
</protein>
<organism evidence="2 3">
    <name type="scientific">Petrolisthes cinctipes</name>
    <name type="common">Flat porcelain crab</name>
    <dbReference type="NCBI Taxonomy" id="88211"/>
    <lineage>
        <taxon>Eukaryota</taxon>
        <taxon>Metazoa</taxon>
        <taxon>Ecdysozoa</taxon>
        <taxon>Arthropoda</taxon>
        <taxon>Crustacea</taxon>
        <taxon>Multicrustacea</taxon>
        <taxon>Malacostraca</taxon>
        <taxon>Eumalacostraca</taxon>
        <taxon>Eucarida</taxon>
        <taxon>Decapoda</taxon>
        <taxon>Pleocyemata</taxon>
        <taxon>Anomura</taxon>
        <taxon>Galatheoidea</taxon>
        <taxon>Porcellanidae</taxon>
        <taxon>Petrolisthes</taxon>
    </lineage>
</organism>
<proteinExistence type="predicted"/>
<comment type="caution">
    <text evidence="2">The sequence shown here is derived from an EMBL/GenBank/DDBJ whole genome shotgun (WGS) entry which is preliminary data.</text>
</comment>
<dbReference type="EMBL" id="JAWQEG010006950">
    <property type="protein sequence ID" value="KAK3853473.1"/>
    <property type="molecule type" value="Genomic_DNA"/>
</dbReference>
<accession>A0AAE1BN30</accession>
<dbReference type="AlphaFoldDB" id="A0AAE1BN30"/>
<name>A0AAE1BN30_PETCI</name>